<dbReference type="KEGG" id="bbh:BN112_0798"/>
<feature type="domain" description="EAL" evidence="1">
    <location>
        <begin position="31"/>
        <end position="285"/>
    </location>
</feature>
<protein>
    <submittedName>
        <fullName evidence="2">Regulatory protein BvgR</fullName>
    </submittedName>
</protein>
<dbReference type="SMART" id="SM00052">
    <property type="entry name" value="EAL"/>
    <property type="match status" value="1"/>
</dbReference>
<sequence length="291" mass="32212">MIHWTNSARSSFEASLSPSRRTLRARLAPVEGPTVAELRAALKRDEFIPAFQPVVDAGTGSLFGVATTIQWAHRHWGLVPEHCYMAALVRDNLHIALAQQLLAQVFDLAAAMRRGNRHVGLFIQPEPICLMSRSYSDDVLRNLDHRGLPPFALTLAVSPSLLQSPYGQQSLHSLRRLHRAGCNLVLTVSTFDAESPPHLDALEICGIALMPELMYALRQGGRAGEACRAIAQQASAQRIPVMATGVVDEAMAQAADLLPCRYLLGDHVAPPMTGQRFLYWYYRREMPPNYP</sequence>
<dbReference type="PANTHER" id="PTHR33121:SF70">
    <property type="entry name" value="SIGNALING PROTEIN YKOW"/>
    <property type="match status" value="1"/>
</dbReference>
<dbReference type="OrthoDB" id="9814202at2"/>
<dbReference type="GO" id="GO:0071111">
    <property type="term" value="F:cyclic-guanylate-specific phosphodiesterase activity"/>
    <property type="evidence" value="ECO:0007669"/>
    <property type="project" value="InterPro"/>
</dbReference>
<dbReference type="HOGENOM" id="CLU_955363_0_0_4"/>
<dbReference type="Pfam" id="PF00563">
    <property type="entry name" value="EAL"/>
    <property type="match status" value="1"/>
</dbReference>
<dbReference type="EMBL" id="HE965806">
    <property type="protein sequence ID" value="CCJ52716.1"/>
    <property type="molecule type" value="Genomic_DNA"/>
</dbReference>
<dbReference type="PROSITE" id="PS50883">
    <property type="entry name" value="EAL"/>
    <property type="match status" value="1"/>
</dbReference>
<gene>
    <name evidence="2" type="primary">bvgR</name>
    <name evidence="2" type="ORF">BN112_0798</name>
</gene>
<dbReference type="RefSeq" id="WP_003811069.1">
    <property type="nucleotide sequence ID" value="NC_019382.1"/>
</dbReference>
<organism evidence="2 3">
    <name type="scientific">Bordetella bronchiseptica 253</name>
    <dbReference type="NCBI Taxonomy" id="568707"/>
    <lineage>
        <taxon>Bacteria</taxon>
        <taxon>Pseudomonadati</taxon>
        <taxon>Pseudomonadota</taxon>
        <taxon>Betaproteobacteria</taxon>
        <taxon>Burkholderiales</taxon>
        <taxon>Alcaligenaceae</taxon>
        <taxon>Bordetella</taxon>
    </lineage>
</organism>
<reference evidence="2 3" key="1">
    <citation type="journal article" date="2012" name="BMC Genomics">
        <title>Comparative genomics of the classical Bordetella subspecies: the evolution and exchange of virulence-associated diversity amongst closely related pathogens.</title>
        <authorList>
            <person name="Park J."/>
            <person name="Zhang Y."/>
            <person name="Buboltz A.M."/>
            <person name="Zhang X."/>
            <person name="Schuster S.C."/>
            <person name="Ahuja U."/>
            <person name="Liu M."/>
            <person name="Miller J.F."/>
            <person name="Sebaihia M."/>
            <person name="Bentley S.D."/>
            <person name="Parkhill J."/>
            <person name="Harvill E.T."/>
        </authorList>
    </citation>
    <scope>NUCLEOTIDE SEQUENCE [LARGE SCALE GENOMIC DNA]</scope>
    <source>
        <strain evidence="2 3">253</strain>
    </source>
</reference>
<name>A0A0C6P040_BORBO</name>
<dbReference type="Proteomes" id="UP000007564">
    <property type="component" value="Chromosome"/>
</dbReference>
<dbReference type="AlphaFoldDB" id="A0A0C6P040"/>
<dbReference type="InterPro" id="IPR001633">
    <property type="entry name" value="EAL_dom"/>
</dbReference>
<dbReference type="SUPFAM" id="SSF141868">
    <property type="entry name" value="EAL domain-like"/>
    <property type="match status" value="1"/>
</dbReference>
<dbReference type="PANTHER" id="PTHR33121">
    <property type="entry name" value="CYCLIC DI-GMP PHOSPHODIESTERASE PDEF"/>
    <property type="match status" value="1"/>
</dbReference>
<dbReference type="InterPro" id="IPR035919">
    <property type="entry name" value="EAL_sf"/>
</dbReference>
<evidence type="ECO:0000313" key="3">
    <source>
        <dbReference type="Proteomes" id="UP000007564"/>
    </source>
</evidence>
<evidence type="ECO:0000313" key="2">
    <source>
        <dbReference type="EMBL" id="CCJ52716.1"/>
    </source>
</evidence>
<dbReference type="InterPro" id="IPR050706">
    <property type="entry name" value="Cyclic-di-GMP_PDE-like"/>
</dbReference>
<proteinExistence type="predicted"/>
<dbReference type="GeneID" id="93204815"/>
<accession>A0A0C6P040</accession>
<evidence type="ECO:0000259" key="1">
    <source>
        <dbReference type="PROSITE" id="PS50883"/>
    </source>
</evidence>
<dbReference type="Gene3D" id="3.20.20.450">
    <property type="entry name" value="EAL domain"/>
    <property type="match status" value="1"/>
</dbReference>